<dbReference type="EC" id="3.1.21.-" evidence="9"/>
<protein>
    <submittedName>
        <fullName evidence="9">Endonuclease IV</fullName>
        <ecNumber evidence="9">3.1.21.-</ecNumber>
    </submittedName>
</protein>
<dbReference type="eggNOG" id="arCOG01894">
    <property type="taxonomic scope" value="Archaea"/>
</dbReference>
<gene>
    <name evidence="9" type="ordered locus">Smar_1185</name>
</gene>
<dbReference type="KEGG" id="smr:Smar_1185"/>
<organism evidence="9 10">
    <name type="scientific">Staphylothermus marinus (strain ATCC 43588 / DSM 3639 / JCM 9404 / F1)</name>
    <dbReference type="NCBI Taxonomy" id="399550"/>
    <lineage>
        <taxon>Archaea</taxon>
        <taxon>Thermoproteota</taxon>
        <taxon>Thermoprotei</taxon>
        <taxon>Desulfurococcales</taxon>
        <taxon>Desulfurococcaceae</taxon>
        <taxon>Staphylothermus</taxon>
    </lineage>
</organism>
<dbReference type="GeneID" id="4908097"/>
<keyword evidence="5 9" id="KW-0378">Hydrolase</keyword>
<dbReference type="InterPro" id="IPR036237">
    <property type="entry name" value="Xyl_isomerase-like_sf"/>
</dbReference>
<dbReference type="HOGENOM" id="CLU_068832_0_0_2"/>
<evidence type="ECO:0000256" key="6">
    <source>
        <dbReference type="ARBA" id="ARBA00022833"/>
    </source>
</evidence>
<evidence type="ECO:0000256" key="3">
    <source>
        <dbReference type="ARBA" id="ARBA00022723"/>
    </source>
</evidence>
<evidence type="ECO:0000313" key="10">
    <source>
        <dbReference type="Proteomes" id="UP000000254"/>
    </source>
</evidence>
<evidence type="ECO:0000256" key="7">
    <source>
        <dbReference type="ARBA" id="ARBA00023204"/>
    </source>
</evidence>
<dbReference type="PROSITE" id="PS00729">
    <property type="entry name" value="AP_NUCLEASE_F2_1"/>
    <property type="match status" value="1"/>
</dbReference>
<dbReference type="GO" id="GO:0008270">
    <property type="term" value="F:zinc ion binding"/>
    <property type="evidence" value="ECO:0007669"/>
    <property type="project" value="InterPro"/>
</dbReference>
<keyword evidence="9" id="KW-0255">Endonuclease</keyword>
<dbReference type="Proteomes" id="UP000000254">
    <property type="component" value="Chromosome"/>
</dbReference>
<feature type="domain" description="Xylose isomerase-like TIM barrel" evidence="8">
    <location>
        <begin position="25"/>
        <end position="263"/>
    </location>
</feature>
<keyword evidence="9" id="KW-0540">Nuclease</keyword>
<dbReference type="Pfam" id="PF01261">
    <property type="entry name" value="AP_endonuc_2"/>
    <property type="match status" value="1"/>
</dbReference>
<dbReference type="SUPFAM" id="SSF51658">
    <property type="entry name" value="Xylose isomerase-like"/>
    <property type="match status" value="1"/>
</dbReference>
<comment type="cofactor">
    <cofactor evidence="1">
        <name>Zn(2+)</name>
        <dbReference type="ChEBI" id="CHEBI:29105"/>
    </cofactor>
</comment>
<dbReference type="GO" id="GO:0006284">
    <property type="term" value="P:base-excision repair"/>
    <property type="evidence" value="ECO:0007669"/>
    <property type="project" value="TreeGrafter"/>
</dbReference>
<reference evidence="10" key="1">
    <citation type="journal article" date="2009" name="BMC Genomics">
        <title>The complete genome sequence of Staphylothermus marinus reveals differences in sulfur metabolism among heterotrophic Crenarchaeota.</title>
        <authorList>
            <person name="Anderson I.J."/>
            <person name="Dharmarajan L."/>
            <person name="Rodriguez J."/>
            <person name="Hooper S."/>
            <person name="Porat I."/>
            <person name="Ulrich L.E."/>
            <person name="Elkins J.G."/>
            <person name="Mavromatis K."/>
            <person name="Sun H."/>
            <person name="Land M."/>
            <person name="Lapidus A."/>
            <person name="Lucas S."/>
            <person name="Barry K."/>
            <person name="Huber H."/>
            <person name="Zhulin I.B."/>
            <person name="Whitman W.B."/>
            <person name="Mukhopadhyay B."/>
            <person name="Woese C."/>
            <person name="Bristow J."/>
            <person name="Kyrpides N."/>
        </authorList>
    </citation>
    <scope>NUCLEOTIDE SEQUENCE [LARGE SCALE GENOMIC DNA]</scope>
    <source>
        <strain evidence="10">ATCC 43588 / DSM 3639 / JCM 9404 / F1</strain>
    </source>
</reference>
<accession>A3DNS0</accession>
<reference evidence="9 10" key="2">
    <citation type="journal article" date="2009" name="Stand. Genomic Sci.">
        <title>Complete genome sequence of Staphylothermus marinus Stetter and Fiala 1986 type strain F1.</title>
        <authorList>
            <person name="Anderson I.J."/>
            <person name="Sun H."/>
            <person name="Lapidus A."/>
            <person name="Copeland A."/>
            <person name="Glavina Del Rio T."/>
            <person name="Tice H."/>
            <person name="Dalin E."/>
            <person name="Lucas S."/>
            <person name="Barry K."/>
            <person name="Land M."/>
            <person name="Richardson P."/>
            <person name="Huber H."/>
            <person name="Kyrpides N.C."/>
        </authorList>
    </citation>
    <scope>NUCLEOTIDE SEQUENCE [LARGE SCALE GENOMIC DNA]</scope>
    <source>
        <strain evidence="10">ATCC 43588 / DSM 3639 / JCM 9404 / F1</strain>
    </source>
</reference>
<dbReference type="RefSeq" id="WP_011839471.1">
    <property type="nucleotide sequence ID" value="NC_009033.1"/>
</dbReference>
<dbReference type="InterPro" id="IPR013022">
    <property type="entry name" value="Xyl_isomerase-like_TIM-brl"/>
</dbReference>
<evidence type="ECO:0000256" key="1">
    <source>
        <dbReference type="ARBA" id="ARBA00001947"/>
    </source>
</evidence>
<evidence type="ECO:0000256" key="2">
    <source>
        <dbReference type="ARBA" id="ARBA00005340"/>
    </source>
</evidence>
<dbReference type="CDD" id="cd00019">
    <property type="entry name" value="AP2Ec"/>
    <property type="match status" value="1"/>
</dbReference>
<dbReference type="GO" id="GO:0008081">
    <property type="term" value="F:phosphoric diester hydrolase activity"/>
    <property type="evidence" value="ECO:0007669"/>
    <property type="project" value="TreeGrafter"/>
</dbReference>
<evidence type="ECO:0000259" key="8">
    <source>
        <dbReference type="Pfam" id="PF01261"/>
    </source>
</evidence>
<dbReference type="SMART" id="SM00518">
    <property type="entry name" value="AP2Ec"/>
    <property type="match status" value="1"/>
</dbReference>
<dbReference type="EMBL" id="CP000575">
    <property type="protein sequence ID" value="ABN70280.1"/>
    <property type="molecule type" value="Genomic_DNA"/>
</dbReference>
<keyword evidence="6" id="KW-0862">Zinc</keyword>
<dbReference type="STRING" id="399550.Smar_1185"/>
<keyword evidence="4" id="KW-0227">DNA damage</keyword>
<dbReference type="AlphaFoldDB" id="A3DNS0"/>
<evidence type="ECO:0000256" key="4">
    <source>
        <dbReference type="ARBA" id="ARBA00022763"/>
    </source>
</evidence>
<dbReference type="InterPro" id="IPR018246">
    <property type="entry name" value="AP_endonuc_F2_Zn_BS"/>
</dbReference>
<evidence type="ECO:0000313" key="9">
    <source>
        <dbReference type="EMBL" id="ABN70280.1"/>
    </source>
</evidence>
<proteinExistence type="inferred from homology"/>
<evidence type="ECO:0000256" key="5">
    <source>
        <dbReference type="ARBA" id="ARBA00022801"/>
    </source>
</evidence>
<sequence length="282" mass="31639">MLPVHLGPAGKPLSMKNQKIEVAPRFLKEIGLNAMEYEAVRGVRITREKAYKLGEEARKNDILLSIHAPYFINLASSKNKVIEASISRLIKSIEAASWMNAYIVVFHLGYYGEYNRNEALRKVINSLKQVIEYRNTMGYKRIILGPETAGKKSQIGGLEEIINISSLLDNVRPVIDWAHLHARSNGKLINSIDNVIEVIEIIEKNLGGEAVNPLHSHFSKIEYSSKGEIRHHSLKEKEYGPCFETVCKGLCETGINSVVISESPLLEIDALEMKKICNRICG</sequence>
<dbReference type="PANTHER" id="PTHR21445:SF0">
    <property type="entry name" value="APURINIC-APYRIMIDINIC ENDONUCLEASE"/>
    <property type="match status" value="1"/>
</dbReference>
<dbReference type="GO" id="GO:0003677">
    <property type="term" value="F:DNA binding"/>
    <property type="evidence" value="ECO:0007669"/>
    <property type="project" value="InterPro"/>
</dbReference>
<keyword evidence="10" id="KW-1185">Reference proteome</keyword>
<dbReference type="GO" id="GO:0003906">
    <property type="term" value="F:DNA-(apurinic or apyrimidinic site) endonuclease activity"/>
    <property type="evidence" value="ECO:0007669"/>
    <property type="project" value="TreeGrafter"/>
</dbReference>
<dbReference type="InterPro" id="IPR001719">
    <property type="entry name" value="AP_endonuc_2"/>
</dbReference>
<dbReference type="PANTHER" id="PTHR21445">
    <property type="entry name" value="ENDONUCLEASE IV ENDODEOXYRIBONUCLEASE IV"/>
    <property type="match status" value="1"/>
</dbReference>
<keyword evidence="3" id="KW-0479">Metal-binding</keyword>
<dbReference type="Gene3D" id="3.20.20.150">
    <property type="entry name" value="Divalent-metal-dependent TIM barrel enzymes"/>
    <property type="match status" value="1"/>
</dbReference>
<keyword evidence="7" id="KW-0234">DNA repair</keyword>
<name>A3DNS0_STAMF</name>
<comment type="similarity">
    <text evidence="2">Belongs to the AP endonuclease 2 family.</text>
</comment>